<dbReference type="Gene3D" id="3.40.50.1820">
    <property type="entry name" value="alpha/beta hydrolase"/>
    <property type="match status" value="1"/>
</dbReference>
<dbReference type="InterPro" id="IPR002470">
    <property type="entry name" value="Peptidase_S9A"/>
</dbReference>
<feature type="domain" description="Peptidase S9 prolyl oligopeptidase catalytic" evidence="5">
    <location>
        <begin position="466"/>
        <end position="682"/>
    </location>
</feature>
<evidence type="ECO:0000313" key="8">
    <source>
        <dbReference type="Proteomes" id="UP000538147"/>
    </source>
</evidence>
<dbReference type="Pfam" id="PF02897">
    <property type="entry name" value="Peptidase_S9_N"/>
    <property type="match status" value="1"/>
</dbReference>
<evidence type="ECO:0000313" key="7">
    <source>
        <dbReference type="EMBL" id="MBB6227225.1"/>
    </source>
</evidence>
<evidence type="ECO:0000259" key="5">
    <source>
        <dbReference type="Pfam" id="PF00326"/>
    </source>
</evidence>
<dbReference type="GO" id="GO:0006508">
    <property type="term" value="P:proteolysis"/>
    <property type="evidence" value="ECO:0007669"/>
    <property type="project" value="UniProtKB-KW"/>
</dbReference>
<dbReference type="Proteomes" id="UP000538147">
    <property type="component" value="Unassembled WGS sequence"/>
</dbReference>
<evidence type="ECO:0000259" key="6">
    <source>
        <dbReference type="Pfam" id="PF02897"/>
    </source>
</evidence>
<evidence type="ECO:0000256" key="1">
    <source>
        <dbReference type="ARBA" id="ARBA00005228"/>
    </source>
</evidence>
<organism evidence="7 8">
    <name type="scientific">Polymorphobacter multimanifer</name>
    <dbReference type="NCBI Taxonomy" id="1070431"/>
    <lineage>
        <taxon>Bacteria</taxon>
        <taxon>Pseudomonadati</taxon>
        <taxon>Pseudomonadota</taxon>
        <taxon>Alphaproteobacteria</taxon>
        <taxon>Sphingomonadales</taxon>
        <taxon>Sphingosinicellaceae</taxon>
        <taxon>Polymorphobacter</taxon>
    </lineage>
</organism>
<dbReference type="Gene3D" id="2.130.10.120">
    <property type="entry name" value="Prolyl oligopeptidase, N-terminal domain"/>
    <property type="match status" value="1"/>
</dbReference>
<evidence type="ECO:0000256" key="4">
    <source>
        <dbReference type="ARBA" id="ARBA00022825"/>
    </source>
</evidence>
<dbReference type="InterPro" id="IPR051543">
    <property type="entry name" value="Serine_Peptidase_S9A"/>
</dbReference>
<keyword evidence="4" id="KW-0720">Serine protease</keyword>
<dbReference type="EC" id="3.4.21.83" evidence="7"/>
<keyword evidence="8" id="KW-1185">Reference proteome</keyword>
<dbReference type="SUPFAM" id="SSF53474">
    <property type="entry name" value="alpha/beta-Hydrolases"/>
    <property type="match status" value="1"/>
</dbReference>
<comment type="caution">
    <text evidence="7">The sequence shown here is derived from an EMBL/GenBank/DDBJ whole genome shotgun (WGS) entry which is preliminary data.</text>
</comment>
<dbReference type="InterPro" id="IPR023302">
    <property type="entry name" value="Pept_S9A_N"/>
</dbReference>
<dbReference type="InterPro" id="IPR001375">
    <property type="entry name" value="Peptidase_S9_cat"/>
</dbReference>
<keyword evidence="3 7" id="KW-0378">Hydrolase</keyword>
<dbReference type="PRINTS" id="PR00862">
    <property type="entry name" value="PROLIGOPTASE"/>
</dbReference>
<dbReference type="PANTHER" id="PTHR11757:SF19">
    <property type="entry name" value="PROLYL ENDOPEPTIDASE-LIKE"/>
    <property type="match status" value="1"/>
</dbReference>
<protein>
    <submittedName>
        <fullName evidence="7">Oligopeptidase B</fullName>
        <ecNumber evidence="7">3.4.21.83</ecNumber>
    </submittedName>
</protein>
<keyword evidence="2" id="KW-0645">Protease</keyword>
<comment type="similarity">
    <text evidence="1">Belongs to the peptidase S9A family.</text>
</comment>
<accession>A0A841LBM9</accession>
<dbReference type="EMBL" id="JACIIV010000008">
    <property type="protein sequence ID" value="MBB6227225.1"/>
    <property type="molecule type" value="Genomic_DNA"/>
</dbReference>
<dbReference type="AlphaFoldDB" id="A0A841LBM9"/>
<proteinExistence type="inferred from homology"/>
<dbReference type="Pfam" id="PF00326">
    <property type="entry name" value="Peptidase_S9"/>
    <property type="match status" value="1"/>
</dbReference>
<feature type="domain" description="Peptidase S9A N-terminal" evidence="6">
    <location>
        <begin position="4"/>
        <end position="409"/>
    </location>
</feature>
<sequence>MTLPPLAPQRSNVREYHGETLEDPWFWLKDPGYPNVTDPDVLGYLEAENRWFEAGMAPLRPLVDTLFEELKGRVTPDESSVPVRKGGHEYWWAFEPGAQYRQWWRRPAAENGGGGPDELILSEPALAEGKDYFRLAGISASPDGRLLAYAFDDNGSERFTLKVRDLASGADVATVATTSIGVPVWTADSTALAWTEVNENWRSFRVALHRLGGGDDITLYEESDPGFSVGVDKSQDGKWLIIAAGDKVTSEVRLLPAGDPLAPPRLVRARQVGLEYDVDVRGDTLFVRANDTHPNFRVATASVAGPPEALGEWTTLIEGSDTDYIQGISAFTSFLAVSGREAGLDQVWLHFGDGRTQRIAFPEASYSARIGDNREPDAPLLRLGYSSMVTPSSVFDYEVATAMLHIRKVQQVASGYDANLYATERLMIAARDGVLVPVSLVYRKDWDRQRLHLYGYGAYGIAIPPGFSASRLSLLDRGLGYAIAHVRGGDDLGHQWYLDGKLEKRANAFTDFIDVARGLVALGYAAPGQISASGGSAGGELMGVVINDAPELWAAVVADVPFVDVLNTMLDDSLPLTPGEWPEWGNPIIDKAAYDLIRSYSPYDQVKRQDYPPLLVTAGLNDPRVTYWEPAKWVAKLRTRKTDANPLYLKTNMGAGHGGKSGRFAALEETAEEFAFILKAFGLA</sequence>
<name>A0A841LBM9_9SPHN</name>
<dbReference type="InterPro" id="IPR029058">
    <property type="entry name" value="AB_hydrolase_fold"/>
</dbReference>
<reference evidence="7 8" key="1">
    <citation type="submission" date="2020-08" db="EMBL/GenBank/DDBJ databases">
        <title>Genomic Encyclopedia of Type Strains, Phase IV (KMG-IV): sequencing the most valuable type-strain genomes for metagenomic binning, comparative biology and taxonomic classification.</title>
        <authorList>
            <person name="Goeker M."/>
        </authorList>
    </citation>
    <scope>NUCLEOTIDE SEQUENCE [LARGE SCALE GENOMIC DNA]</scope>
    <source>
        <strain evidence="7 8">DSM 102189</strain>
    </source>
</reference>
<evidence type="ECO:0000256" key="2">
    <source>
        <dbReference type="ARBA" id="ARBA00022670"/>
    </source>
</evidence>
<gene>
    <name evidence="7" type="ORF">FHS79_001389</name>
</gene>
<dbReference type="SUPFAM" id="SSF50993">
    <property type="entry name" value="Peptidase/esterase 'gauge' domain"/>
    <property type="match status" value="1"/>
</dbReference>
<dbReference type="GO" id="GO:0004252">
    <property type="term" value="F:serine-type endopeptidase activity"/>
    <property type="evidence" value="ECO:0007669"/>
    <property type="project" value="UniProtKB-EC"/>
</dbReference>
<dbReference type="PANTHER" id="PTHR11757">
    <property type="entry name" value="PROTEASE FAMILY S9A OLIGOPEPTIDASE"/>
    <property type="match status" value="1"/>
</dbReference>
<evidence type="ECO:0000256" key="3">
    <source>
        <dbReference type="ARBA" id="ARBA00022801"/>
    </source>
</evidence>